<sequence length="152" mass="16832">MTQRHTPPATDDASRTPEPATHRPQSTAEWISLGFSSLILSLVVGLVIHLWVSDRQQQPPILEILQAAEIRSVKTRAATQYYVPFVVVNHGGETAEAVQVIAELQRDGILLESGEQTIDFLSRQEKAEGAFIFSSDPQLATLKLRVASYRKP</sequence>
<reference evidence="3 4" key="1">
    <citation type="journal article" date="2015" name="Genome Announc.">
        <title>Draft Genome Sequence of Filamentous Marine Cyanobacterium Lyngbya confervoides Strain BDU141951.</title>
        <authorList>
            <person name="Chandrababunaidu M.M."/>
            <person name="Sen D."/>
            <person name="Tripathy S."/>
        </authorList>
    </citation>
    <scope>NUCLEOTIDE SEQUENCE [LARGE SCALE GENOMIC DNA]</scope>
    <source>
        <strain evidence="3 4">BDU141951</strain>
    </source>
</reference>
<protein>
    <submittedName>
        <fullName evidence="3">TIGR02588 family protein</fullName>
    </submittedName>
</protein>
<dbReference type="AlphaFoldDB" id="A0ABD4T7N8"/>
<proteinExistence type="predicted"/>
<dbReference type="Proteomes" id="UP000031561">
    <property type="component" value="Unassembled WGS sequence"/>
</dbReference>
<feature type="transmembrane region" description="Helical" evidence="2">
    <location>
        <begin position="30"/>
        <end position="52"/>
    </location>
</feature>
<evidence type="ECO:0000313" key="4">
    <source>
        <dbReference type="Proteomes" id="UP000031561"/>
    </source>
</evidence>
<name>A0ABD4T7N8_9CYAN</name>
<evidence type="ECO:0000313" key="3">
    <source>
        <dbReference type="EMBL" id="MCM1984631.1"/>
    </source>
</evidence>
<keyword evidence="2" id="KW-0472">Membrane</keyword>
<accession>A0ABD4T7N8</accession>
<dbReference type="EMBL" id="JTHE03000102">
    <property type="protein sequence ID" value="MCM1984631.1"/>
    <property type="molecule type" value="Genomic_DNA"/>
</dbReference>
<keyword evidence="4" id="KW-1185">Reference proteome</keyword>
<organism evidence="3 4">
    <name type="scientific">Lyngbya confervoides BDU141951</name>
    <dbReference type="NCBI Taxonomy" id="1574623"/>
    <lineage>
        <taxon>Bacteria</taxon>
        <taxon>Bacillati</taxon>
        <taxon>Cyanobacteriota</taxon>
        <taxon>Cyanophyceae</taxon>
        <taxon>Oscillatoriophycideae</taxon>
        <taxon>Oscillatoriales</taxon>
        <taxon>Microcoleaceae</taxon>
        <taxon>Lyngbya</taxon>
    </lineage>
</organism>
<keyword evidence="2" id="KW-0812">Transmembrane</keyword>
<comment type="caution">
    <text evidence="3">The sequence shown here is derived from an EMBL/GenBank/DDBJ whole genome shotgun (WGS) entry which is preliminary data.</text>
</comment>
<dbReference type="RefSeq" id="WP_166283342.1">
    <property type="nucleotide sequence ID" value="NZ_JTHE03000102.1"/>
</dbReference>
<dbReference type="NCBIfam" id="TIGR02588">
    <property type="entry name" value="TIGR02588 family protein"/>
    <property type="match status" value="1"/>
</dbReference>
<evidence type="ECO:0000256" key="2">
    <source>
        <dbReference type="SAM" id="Phobius"/>
    </source>
</evidence>
<evidence type="ECO:0000256" key="1">
    <source>
        <dbReference type="SAM" id="MobiDB-lite"/>
    </source>
</evidence>
<gene>
    <name evidence="3" type="ORF">QQ91_0017550</name>
</gene>
<dbReference type="InterPro" id="IPR013417">
    <property type="entry name" value="CHP02588"/>
</dbReference>
<keyword evidence="2" id="KW-1133">Transmembrane helix</keyword>
<feature type="region of interest" description="Disordered" evidence="1">
    <location>
        <begin position="1"/>
        <end position="25"/>
    </location>
</feature>